<dbReference type="InterPro" id="IPR017853">
    <property type="entry name" value="GH"/>
</dbReference>
<keyword evidence="7" id="KW-1185">Reference proteome</keyword>
<dbReference type="InterPro" id="IPR052066">
    <property type="entry name" value="Glycosphingolipid_Hydrolases"/>
</dbReference>
<dbReference type="Gene3D" id="2.60.40.1180">
    <property type="entry name" value="Golgi alpha-mannosidase II"/>
    <property type="match status" value="1"/>
</dbReference>
<dbReference type="Pfam" id="PF18564">
    <property type="entry name" value="Glyco_hydro_5_C"/>
    <property type="match status" value="1"/>
</dbReference>
<evidence type="ECO:0000259" key="4">
    <source>
        <dbReference type="Pfam" id="PF00150"/>
    </source>
</evidence>
<dbReference type="SUPFAM" id="SSF51445">
    <property type="entry name" value="(Trans)glycosidases"/>
    <property type="match status" value="1"/>
</dbReference>
<dbReference type="Pfam" id="PF00150">
    <property type="entry name" value="Cellulase"/>
    <property type="match status" value="1"/>
</dbReference>
<feature type="domain" description="Glycoside hydrolase family 5 C-terminal" evidence="5">
    <location>
        <begin position="585"/>
        <end position="666"/>
    </location>
</feature>
<dbReference type="InterPro" id="IPR001547">
    <property type="entry name" value="Glyco_hydro_5"/>
</dbReference>
<comment type="caution">
    <text evidence="6">The sequence shown here is derived from an EMBL/GenBank/DDBJ whole genome shotgun (WGS) entry which is preliminary data.</text>
</comment>
<dbReference type="PANTHER" id="PTHR31308">
    <property type="match status" value="1"/>
</dbReference>
<dbReference type="EMBL" id="JAINVV010000004">
    <property type="protein sequence ID" value="MBY8822456.1"/>
    <property type="molecule type" value="Genomic_DNA"/>
</dbReference>
<dbReference type="InterPro" id="IPR041036">
    <property type="entry name" value="GH5_C"/>
</dbReference>
<gene>
    <name evidence="6" type="ORF">K7G82_09145</name>
</gene>
<feature type="domain" description="Glycoside hydrolase family 5" evidence="4">
    <location>
        <begin position="78"/>
        <end position="263"/>
    </location>
</feature>
<accession>A0ABS7PME7</accession>
<evidence type="ECO:0000256" key="1">
    <source>
        <dbReference type="ARBA" id="ARBA00005641"/>
    </source>
</evidence>
<comment type="similarity">
    <text evidence="1">Belongs to the glycosyl hydrolase 5 (cellulase A) family.</text>
</comment>
<evidence type="ECO:0000313" key="7">
    <source>
        <dbReference type="Proteomes" id="UP000706039"/>
    </source>
</evidence>
<evidence type="ECO:0000256" key="3">
    <source>
        <dbReference type="ARBA" id="ARBA00023295"/>
    </source>
</evidence>
<keyword evidence="2" id="KW-0378">Hydrolase</keyword>
<organism evidence="6 7">
    <name type="scientific">Sphingomonas colocasiae</name>
    <dbReference type="NCBI Taxonomy" id="1848973"/>
    <lineage>
        <taxon>Bacteria</taxon>
        <taxon>Pseudomonadati</taxon>
        <taxon>Pseudomonadota</taxon>
        <taxon>Alphaproteobacteria</taxon>
        <taxon>Sphingomonadales</taxon>
        <taxon>Sphingomonadaceae</taxon>
        <taxon>Sphingomonas</taxon>
    </lineage>
</organism>
<evidence type="ECO:0000256" key="2">
    <source>
        <dbReference type="ARBA" id="ARBA00022801"/>
    </source>
</evidence>
<sequence length="673" mass="74175">MSKVQHMSVGRNPHLPSIHIDGPRLVDATGRQVMLRGVNLGGDCKVPWPDGGTQFPGDFADHRAVSFVGRPFAVAEADAHLGRLAHWGFNCLRLLTTWEAVEHAGPGLHDQEYLDYFAEICRRAAHHGLYLFVDFHQDVWSRMTGGDGAPGWTFEAAGLDFTKFHAAGAAHVMQHVYDYASTVKRQDDYPQMSWGTNYRLPANAIMWTLFWGGRLLTPAHRVGEENIQDYLQRHYLGSMDAVAARLRDMPHVLGFDTLNEPGTGWIGERLSYRHLAPSEDNTTRARPGKAMSALDGLAAARGLSVEVPLLRRNALTSIAEPAGTAIVNPHGIPIWRDGVACPFEAAGAYRIENGVAIAGDEEFFRTRDGRRITISEDGFGPLFHQVAHTVRAHNPDWLVFAELDAMGAAAGRPFPVDMPERTVNASHWYDASTLYLKSFDPENSFDFVTGARACGEEQVLARFIDQMAHKAAPAELFSSGGSPSLVGEFGIPFDLDEGAAYEAWANGVRDPAIWDKHVLLLGLMYDALDALLLHATQWNYTASNRNDLRIGDTWNQEDLSIFSLDQQEDPADPDSGGRAIAGFCRPFAHAVQGRIVRMHFDRASRRFTLQFDADPAIAAPTRIYVPRSRYAEGFSTRVAGDDSADIVASGQFVRIDAARPGRIEIVIEPRPAG</sequence>
<dbReference type="PANTHER" id="PTHR31308:SF5">
    <property type="entry name" value="ERGOSTERYL-BETA-GLUCOSIDASE"/>
    <property type="match status" value="1"/>
</dbReference>
<protein>
    <submittedName>
        <fullName evidence="6">Cellulase family glycosylhydrolase</fullName>
    </submittedName>
</protein>
<evidence type="ECO:0000313" key="6">
    <source>
        <dbReference type="EMBL" id="MBY8822456.1"/>
    </source>
</evidence>
<dbReference type="Proteomes" id="UP000706039">
    <property type="component" value="Unassembled WGS sequence"/>
</dbReference>
<name>A0ABS7PME7_9SPHN</name>
<keyword evidence="3" id="KW-0326">Glycosidase</keyword>
<dbReference type="InterPro" id="IPR013780">
    <property type="entry name" value="Glyco_hydro_b"/>
</dbReference>
<evidence type="ECO:0000259" key="5">
    <source>
        <dbReference type="Pfam" id="PF18564"/>
    </source>
</evidence>
<dbReference type="Gene3D" id="3.20.20.80">
    <property type="entry name" value="Glycosidases"/>
    <property type="match status" value="2"/>
</dbReference>
<proteinExistence type="inferred from homology"/>
<reference evidence="6 7" key="1">
    <citation type="submission" date="2021-08" db="EMBL/GenBank/DDBJ databases">
        <authorList>
            <person name="Tuo L."/>
        </authorList>
    </citation>
    <scope>NUCLEOTIDE SEQUENCE [LARGE SCALE GENOMIC DNA]</scope>
    <source>
        <strain evidence="6 7">JCM 31229</strain>
    </source>
</reference>